<dbReference type="InterPro" id="IPR013783">
    <property type="entry name" value="Ig-like_fold"/>
</dbReference>
<feature type="domain" description="Dystroglycan-type cadherin-like" evidence="2">
    <location>
        <begin position="1059"/>
        <end position="1150"/>
    </location>
</feature>
<dbReference type="SUPFAM" id="SSF49313">
    <property type="entry name" value="Cadherin-like"/>
    <property type="match status" value="1"/>
</dbReference>
<name>A0A1I3MMD4_9BURK</name>
<organism evidence="3 4">
    <name type="scientific">Paraburkholderia megapolitana</name>
    <dbReference type="NCBI Taxonomy" id="420953"/>
    <lineage>
        <taxon>Bacteria</taxon>
        <taxon>Pseudomonadati</taxon>
        <taxon>Pseudomonadota</taxon>
        <taxon>Betaproteobacteria</taxon>
        <taxon>Burkholderiales</taxon>
        <taxon>Burkholderiaceae</taxon>
        <taxon>Paraburkholderia</taxon>
    </lineage>
</organism>
<dbReference type="InterPro" id="IPR015919">
    <property type="entry name" value="Cadherin-like_sf"/>
</dbReference>
<keyword evidence="4" id="KW-1185">Reference proteome</keyword>
<gene>
    <name evidence="3" type="ORF">SAMN05192543_10533</name>
</gene>
<feature type="compositionally biased region" description="Polar residues" evidence="1">
    <location>
        <begin position="982"/>
        <end position="993"/>
    </location>
</feature>
<dbReference type="GO" id="GO:0005509">
    <property type="term" value="F:calcium ion binding"/>
    <property type="evidence" value="ECO:0007669"/>
    <property type="project" value="InterPro"/>
</dbReference>
<protein>
    <recommendedName>
        <fullName evidence="2">Dystroglycan-type cadherin-like domain-containing protein</fullName>
    </recommendedName>
</protein>
<feature type="region of interest" description="Disordered" evidence="1">
    <location>
        <begin position="928"/>
        <end position="1053"/>
    </location>
</feature>
<evidence type="ECO:0000313" key="3">
    <source>
        <dbReference type="EMBL" id="SFI98157.1"/>
    </source>
</evidence>
<evidence type="ECO:0000256" key="1">
    <source>
        <dbReference type="SAM" id="MobiDB-lite"/>
    </source>
</evidence>
<reference evidence="3 4" key="1">
    <citation type="submission" date="2016-10" db="EMBL/GenBank/DDBJ databases">
        <authorList>
            <person name="de Groot N.N."/>
        </authorList>
    </citation>
    <scope>NUCLEOTIDE SEQUENCE [LARGE SCALE GENOMIC DNA]</scope>
    <source>
        <strain evidence="3 4">LMG 23650</strain>
    </source>
</reference>
<feature type="compositionally biased region" description="Low complexity" evidence="1">
    <location>
        <begin position="963"/>
        <end position="976"/>
    </location>
</feature>
<dbReference type="SMART" id="SM00736">
    <property type="entry name" value="CADG"/>
    <property type="match status" value="1"/>
</dbReference>
<feature type="compositionally biased region" description="Low complexity" evidence="1">
    <location>
        <begin position="995"/>
        <end position="1030"/>
    </location>
</feature>
<dbReference type="STRING" id="420953.SAMN05192543_10533"/>
<dbReference type="OrthoDB" id="9047490at2"/>
<evidence type="ECO:0000259" key="2">
    <source>
        <dbReference type="SMART" id="SM00736"/>
    </source>
</evidence>
<dbReference type="RefSeq" id="WP_143098093.1">
    <property type="nucleotide sequence ID" value="NZ_CP041745.1"/>
</dbReference>
<feature type="compositionally biased region" description="Polar residues" evidence="1">
    <location>
        <begin position="1"/>
        <end position="11"/>
    </location>
</feature>
<dbReference type="Gene3D" id="2.60.40.10">
    <property type="entry name" value="Immunoglobulins"/>
    <property type="match status" value="1"/>
</dbReference>
<feature type="region of interest" description="Disordered" evidence="1">
    <location>
        <begin position="1"/>
        <end position="28"/>
    </location>
</feature>
<dbReference type="GO" id="GO:0016020">
    <property type="term" value="C:membrane"/>
    <property type="evidence" value="ECO:0007669"/>
    <property type="project" value="InterPro"/>
</dbReference>
<sequence length="1424" mass="143353">MANKASPSDVTGSPVDGGTLPPIHVKPGQPATAAGGNSFWSTLDSASATSSAYSLLLGKLASAGASLESAGQAASAYTRSLDLPIFNAPFMLADAINTSKSGGVWGAVKSLASDGIGYGTTSVVDEALVAMFVAGSTVTLGTALGVSALAAVSGVLAAKGISAGLQYIADHSQGASISANGAKVFPDGTTALTLANGSTQYVFSSGLTYVAQPNGSSTATTASGTAYTFDSSMNVLGVTLSNRVAVGFSANGQTGTVTDALGSVTTLTTLPGTSGGSSYSVSTAGAAPTVVNLTTGGDGSVSISANGTQIGASVRTDSQGNPVITTTDASTGKTQTVSTAADGTLVTTTTLHSGDKATQIYNAAGQVTGETVNMANGARTDVSLDPGAGTGTSNSYNASGILIGQTSYAPRGDGGYAVTVSGATGEKASVTTFDASNQRISETIYNPDGTTANSSNYGYDATGTLKTLTQFDGAGKTASITTYGANQQVTSVESFTYGANGALVSTSTTDANGAPVIAPPPPSTTPTGAADPIHTSVTAQDGAGRPTQVTYYNAAGQNIGGDSIVYNAAGQVIGFTLSSAAYSETTGWYAPAARDGSWCEVLRNGDGTISRIISHLANGSLGSTTNFVYHDDGSRTLAIVQPNGQPLLTSTFDTSGHFTSTQVGTSKAHVDYGRLADGGYTLTKYDDSGKQVQVDHFGADGKEIDQTVINHNPDGSVSGKTVLSFATDAKGNRSSTTYDASGRIVETASVGMGNVKVDINTYQFNPDGSRDVTHTDSMGNIISKEHLAPDGSVQDRFDQFNDAQGRLHVKITHPDGKYLETIHANTSPTSPVVEQRWIDRNNATHVRTPSTEYRGGFHETFNDPNLGPVELMQMGPGGQIVLWARHAVLARLPASAGAIGFDFSSVDVTSLTRASQGGTVLPGMGIGSMIPGEPVQGSPSDGSSVPIFAPEPGTWSVTSGFPGDQITSSGSISSLGDGDGQTSPPQAVNNHQTVPPAGSQAGSPATPSSGAPANSSPPVSTGSPVTPSQPAAGAPGETPSAGVPSQPPVTQQGPTRFQMVDAALAWTSAPVNSLFSGDASFVPATYTVTLANGESLPAWVTYDPTGHTLKGTPGKGSVGTLDIMVTATDASGKNSRSGSLELLIQSNVYNVGAPGIGFNAPPPAGVVQPTAAINENGDNSTVTSYGGSSVVLISGAHSKALFGGNSVRNDITVTGEDDGVAILATPKDTIRLEGARTNLFTAGTDTITGHETGANITFAVGSLSGKFDASVIKTAQVAGNVTVDNSGSDTTLELGIGHASARLTGANAVVKAGSGVYELEFGGSGGVLSFASGVTADHLWLQHTGNDLKVSEIGTTGAVTLKNWYAATPERASLASGDGKTLSSANVEKLVQAMAAFAPPAPATTSLTPDQQKTLQPVLAANWH</sequence>
<proteinExistence type="predicted"/>
<dbReference type="Gene3D" id="2.180.10.10">
    <property type="entry name" value="RHS repeat-associated core"/>
    <property type="match status" value="1"/>
</dbReference>
<dbReference type="InterPro" id="IPR006644">
    <property type="entry name" value="Cadg"/>
</dbReference>
<dbReference type="EMBL" id="FOQU01000005">
    <property type="protein sequence ID" value="SFI98157.1"/>
    <property type="molecule type" value="Genomic_DNA"/>
</dbReference>
<evidence type="ECO:0000313" key="4">
    <source>
        <dbReference type="Proteomes" id="UP000199548"/>
    </source>
</evidence>
<accession>A0A1I3MMD4</accession>
<dbReference type="Gene3D" id="3.90.930.1">
    <property type="match status" value="1"/>
</dbReference>
<dbReference type="Proteomes" id="UP000199548">
    <property type="component" value="Unassembled WGS sequence"/>
</dbReference>